<dbReference type="InterPro" id="IPR029038">
    <property type="entry name" value="MetRS_Zn"/>
</dbReference>
<sequence>MARHLITSALPYINGIKHLGNMVGSMLPADVYSRYLRQRGHEVLYICATDEHGTPAELAAKEQGLPVAEFCAQAHDAQKAVYDGFALAFDYFGRSSSEQNVEITQHFARRLNENGFIEERAIRQVYSPADGRFLPDRYVEGTCPHCGYDKARGDQCENCTRVLDPTDLINPRSAISGSTDLEVRETKHLFLLQSKLQHEVEEWVAAHEEEWPQLAASIARKWLTEGLHDRAITRDLDWGVPVPADTWPELAAEGKVFYVWFDAPIEYIGATKEWADLDPENRDWKSWWYDVDTTVRYTEFMAKDNVPFHTVMFPATELGVREPWKKVDYVKAFNWLTYYGGKFSTSQKRGVFTDQALDILPADYWRYFLIANAPESDDSSFTWEHFTATVNKDLADTLGNFVNRVLSFSKKRFGEEVPAGGEPGEAEAKLGEEIARLLAEYESQMEALQFRKAAAALRALWSAGNSYLEEKAPWLEIKTDKDGAALTLRTAMNLIHLYAVVSEPFIPATAKTMREAFALADDTATWVTADEARALTALTPGIAFTVPPVLFAKLTDEDLENYKEHFGGSPE</sequence>
<comment type="function">
    <text evidence="1 11">Is required not only for elongation of protein synthesis but also for the initiation of all mRNA translation through initiator tRNA(fMet) aminoacylation.</text>
</comment>
<keyword evidence="4 11" id="KW-0963">Cytoplasm</keyword>
<keyword evidence="7 11" id="KW-0067">ATP-binding</keyword>
<dbReference type="EC" id="6.1.1.10" evidence="11"/>
<evidence type="ECO:0000256" key="6">
    <source>
        <dbReference type="ARBA" id="ARBA00022741"/>
    </source>
</evidence>
<dbReference type="GO" id="GO:0006431">
    <property type="term" value="P:methionyl-tRNA aminoacylation"/>
    <property type="evidence" value="ECO:0007669"/>
    <property type="project" value="UniProtKB-UniRule"/>
</dbReference>
<feature type="domain" description="Methionyl/Leucyl tRNA synthetase" evidence="12">
    <location>
        <begin position="4"/>
        <end position="406"/>
    </location>
</feature>
<evidence type="ECO:0000256" key="2">
    <source>
        <dbReference type="ARBA" id="ARBA00004496"/>
    </source>
</evidence>
<evidence type="ECO:0000256" key="8">
    <source>
        <dbReference type="ARBA" id="ARBA00022917"/>
    </source>
</evidence>
<feature type="short sequence motif" description="'KMSKS' region" evidence="11">
    <location>
        <begin position="342"/>
        <end position="346"/>
    </location>
</feature>
<feature type="short sequence motif" description="'HIGH' region" evidence="11">
    <location>
        <begin position="11"/>
        <end position="21"/>
    </location>
</feature>
<dbReference type="SUPFAM" id="SSF57770">
    <property type="entry name" value="Methionyl-tRNA synthetase (MetRS), Zn-domain"/>
    <property type="match status" value="1"/>
</dbReference>
<keyword evidence="8 11" id="KW-0648">Protein biosynthesis</keyword>
<dbReference type="InterPro" id="IPR014758">
    <property type="entry name" value="Met-tRNA_synth"/>
</dbReference>
<evidence type="ECO:0000256" key="11">
    <source>
        <dbReference type="HAMAP-Rule" id="MF_00098"/>
    </source>
</evidence>
<dbReference type="Gene3D" id="3.40.50.620">
    <property type="entry name" value="HUPs"/>
    <property type="match status" value="1"/>
</dbReference>
<comment type="catalytic activity">
    <reaction evidence="10 11">
        <text>tRNA(Met) + L-methionine + ATP = L-methionyl-tRNA(Met) + AMP + diphosphate</text>
        <dbReference type="Rhea" id="RHEA:13481"/>
        <dbReference type="Rhea" id="RHEA-COMP:9667"/>
        <dbReference type="Rhea" id="RHEA-COMP:9698"/>
        <dbReference type="ChEBI" id="CHEBI:30616"/>
        <dbReference type="ChEBI" id="CHEBI:33019"/>
        <dbReference type="ChEBI" id="CHEBI:57844"/>
        <dbReference type="ChEBI" id="CHEBI:78442"/>
        <dbReference type="ChEBI" id="CHEBI:78530"/>
        <dbReference type="ChEBI" id="CHEBI:456215"/>
        <dbReference type="EC" id="6.1.1.10"/>
    </reaction>
</comment>
<dbReference type="GO" id="GO:0005829">
    <property type="term" value="C:cytosol"/>
    <property type="evidence" value="ECO:0007669"/>
    <property type="project" value="TreeGrafter"/>
</dbReference>
<dbReference type="OrthoDB" id="9810191at2"/>
<feature type="domain" description="Methionyl-tRNA synthetase anticodon-binding" evidence="13">
    <location>
        <begin position="417"/>
        <end position="569"/>
    </location>
</feature>
<dbReference type="InterPro" id="IPR023458">
    <property type="entry name" value="Met-tRNA_ligase_1"/>
</dbReference>
<dbReference type="InterPro" id="IPR041872">
    <property type="entry name" value="Anticodon_Met"/>
</dbReference>
<evidence type="ECO:0000259" key="12">
    <source>
        <dbReference type="Pfam" id="PF09334"/>
    </source>
</evidence>
<dbReference type="Pfam" id="PF09334">
    <property type="entry name" value="tRNA-synt_1g"/>
    <property type="match status" value="1"/>
</dbReference>
<evidence type="ECO:0000256" key="3">
    <source>
        <dbReference type="ARBA" id="ARBA00008258"/>
    </source>
</evidence>
<keyword evidence="15" id="KW-1185">Reference proteome</keyword>
<organism evidence="14 15">
    <name type="scientific">Streptomyces sviceus (strain ATCC 29083 / DSM 924 / JCM 4929 / NBRC 13980 / NCIMB 11184 / NRRL 5439 / UC 5370)</name>
    <dbReference type="NCBI Taxonomy" id="463191"/>
    <lineage>
        <taxon>Bacteria</taxon>
        <taxon>Bacillati</taxon>
        <taxon>Actinomycetota</taxon>
        <taxon>Actinomycetes</taxon>
        <taxon>Kitasatosporales</taxon>
        <taxon>Streptomycetaceae</taxon>
        <taxon>Streptomyces</taxon>
    </lineage>
</organism>
<dbReference type="Gene3D" id="1.10.730.10">
    <property type="entry name" value="Isoleucyl-tRNA Synthetase, Domain 1"/>
    <property type="match status" value="1"/>
</dbReference>
<dbReference type="InterPro" id="IPR015413">
    <property type="entry name" value="Methionyl/Leucyl_tRNA_Synth"/>
</dbReference>
<comment type="subcellular location">
    <subcellularLocation>
        <location evidence="2 11">Cytoplasm</location>
    </subcellularLocation>
</comment>
<evidence type="ECO:0000313" key="14">
    <source>
        <dbReference type="EMBL" id="EDY56178.1"/>
    </source>
</evidence>
<comment type="similarity">
    <text evidence="3 11">Belongs to the class-I aminoacyl-tRNA synthetase family. MetG type 1 subfamily.</text>
</comment>
<dbReference type="CDD" id="cd00814">
    <property type="entry name" value="MetRS_core"/>
    <property type="match status" value="1"/>
</dbReference>
<keyword evidence="11" id="KW-0479">Metal-binding</keyword>
<dbReference type="Proteomes" id="UP000002785">
    <property type="component" value="Chromosome"/>
</dbReference>
<dbReference type="HOGENOM" id="CLU_009710_1_2_11"/>
<feature type="binding site" evidence="11">
    <location>
        <position position="159"/>
    </location>
    <ligand>
        <name>Zn(2+)</name>
        <dbReference type="ChEBI" id="CHEBI:29105"/>
    </ligand>
</feature>
<dbReference type="HAMAP" id="MF_00098">
    <property type="entry name" value="Met_tRNA_synth_type1"/>
    <property type="match status" value="1"/>
</dbReference>
<feature type="binding site" evidence="11">
    <location>
        <position position="345"/>
    </location>
    <ligand>
        <name>ATP</name>
        <dbReference type="ChEBI" id="CHEBI:30616"/>
    </ligand>
</feature>
<name>B5HTP6_STRX2</name>
<protein>
    <recommendedName>
        <fullName evidence="11">Methionine--tRNA ligase</fullName>
        <ecNumber evidence="11">6.1.1.10</ecNumber>
    </recommendedName>
    <alternativeName>
        <fullName evidence="11">Methionyl-tRNA synthetase</fullName>
        <shortName evidence="11">MetRS</shortName>
    </alternativeName>
</protein>
<dbReference type="NCBIfam" id="TIGR00398">
    <property type="entry name" value="metG"/>
    <property type="match status" value="1"/>
</dbReference>
<evidence type="ECO:0000259" key="13">
    <source>
        <dbReference type="Pfam" id="PF19303"/>
    </source>
</evidence>
<proteinExistence type="inferred from homology"/>
<dbReference type="InterPro" id="IPR033911">
    <property type="entry name" value="MetRS_core"/>
</dbReference>
<dbReference type="CDD" id="cd07957">
    <property type="entry name" value="Anticodon_Ia_Met"/>
    <property type="match status" value="1"/>
</dbReference>
<dbReference type="GO" id="GO:0005524">
    <property type="term" value="F:ATP binding"/>
    <property type="evidence" value="ECO:0007669"/>
    <property type="project" value="UniProtKB-UniRule"/>
</dbReference>
<dbReference type="EMBL" id="CM000951">
    <property type="protein sequence ID" value="EDY56178.1"/>
    <property type="molecule type" value="Genomic_DNA"/>
</dbReference>
<dbReference type="GO" id="GO:0046872">
    <property type="term" value="F:metal ion binding"/>
    <property type="evidence" value="ECO:0007669"/>
    <property type="project" value="UniProtKB-KW"/>
</dbReference>
<reference evidence="14" key="1">
    <citation type="submission" date="2009-10" db="EMBL/GenBank/DDBJ databases">
        <title>The genome sequence of Streptomyces sviceus strain ATCC 29083.</title>
        <authorList>
            <consortium name="The Broad Institute Genome Sequencing Platform"/>
            <consortium name="Broad Institute Microbial Sequencing Center"/>
            <person name="Fischbach M."/>
            <person name="Godfrey P."/>
            <person name="Ward D."/>
            <person name="Young S."/>
            <person name="Zeng Q."/>
            <person name="Koehrsen M."/>
            <person name="Alvarado L."/>
            <person name="Berlin A.M."/>
            <person name="Bochicchio J."/>
            <person name="Borenstein D."/>
            <person name="Chapman S.B."/>
            <person name="Chen Z."/>
            <person name="Engels R."/>
            <person name="Freedman E."/>
            <person name="Gellesch M."/>
            <person name="Goldberg J."/>
            <person name="Griggs A."/>
            <person name="Gujja S."/>
            <person name="Heilman E.R."/>
            <person name="Heiman D.I."/>
            <person name="Hepburn T.A."/>
            <person name="Howarth C."/>
            <person name="Jen D."/>
            <person name="Larson L."/>
            <person name="Lewis B."/>
            <person name="Mehta T."/>
            <person name="Park D."/>
            <person name="Pearson M."/>
            <person name="Richards J."/>
            <person name="Roberts A."/>
            <person name="Saif S."/>
            <person name="Shea T.D."/>
            <person name="Shenoy N."/>
            <person name="Sisk P."/>
            <person name="Stolte C."/>
            <person name="Sykes S.N."/>
            <person name="Thomson T."/>
            <person name="Walk T."/>
            <person name="White J."/>
            <person name="Yandava C."/>
            <person name="Straight P."/>
            <person name="Clardy J."/>
            <person name="Hung D."/>
            <person name="Kolter R."/>
            <person name="Mekalanos J."/>
            <person name="Walker S."/>
            <person name="Walsh C.T."/>
            <person name="Wieland-Brown L.C."/>
            <person name="Haas B."/>
            <person name="Nusbaum C."/>
            <person name="Birren B."/>
        </authorList>
    </citation>
    <scope>NUCLEOTIDE SEQUENCE [LARGE SCALE GENOMIC DNA]</scope>
    <source>
        <strain evidence="14">ATCC 29083</strain>
    </source>
</reference>
<dbReference type="PRINTS" id="PR01041">
    <property type="entry name" value="TRNASYNTHMET"/>
</dbReference>
<keyword evidence="11" id="KW-0862">Zinc</keyword>
<evidence type="ECO:0000313" key="15">
    <source>
        <dbReference type="Proteomes" id="UP000002785"/>
    </source>
</evidence>
<comment type="cofactor">
    <cofactor evidence="11">
        <name>Zn(2+)</name>
        <dbReference type="ChEBI" id="CHEBI:29105"/>
    </cofactor>
    <text evidence="11">Binds 1 zinc ion per subunit.</text>
</comment>
<keyword evidence="9 11" id="KW-0030">Aminoacyl-tRNA synthetase</keyword>
<evidence type="ECO:0000256" key="7">
    <source>
        <dbReference type="ARBA" id="ARBA00022840"/>
    </source>
</evidence>
<dbReference type="Pfam" id="PF19303">
    <property type="entry name" value="Anticodon_3"/>
    <property type="match status" value="1"/>
</dbReference>
<feature type="binding site" evidence="11">
    <location>
        <position position="143"/>
    </location>
    <ligand>
        <name>Zn(2+)</name>
        <dbReference type="ChEBI" id="CHEBI:29105"/>
    </ligand>
</feature>
<dbReference type="SUPFAM" id="SSF52374">
    <property type="entry name" value="Nucleotidylyl transferase"/>
    <property type="match status" value="1"/>
</dbReference>
<dbReference type="InterPro" id="IPR009080">
    <property type="entry name" value="tRNAsynth_Ia_anticodon-bd"/>
</dbReference>
<gene>
    <name evidence="11" type="primary">metG</name>
    <name evidence="14" type="ORF">SSEG_02594</name>
</gene>
<feature type="binding site" evidence="11">
    <location>
        <position position="156"/>
    </location>
    <ligand>
        <name>Zn(2+)</name>
        <dbReference type="ChEBI" id="CHEBI:29105"/>
    </ligand>
</feature>
<dbReference type="SUPFAM" id="SSF47323">
    <property type="entry name" value="Anticodon-binding domain of a subclass of class I aminoacyl-tRNA synthetases"/>
    <property type="match status" value="1"/>
</dbReference>
<dbReference type="Gene3D" id="2.20.28.20">
    <property type="entry name" value="Methionyl-tRNA synthetase, Zn-domain"/>
    <property type="match status" value="1"/>
</dbReference>
<dbReference type="RefSeq" id="WP_007383415.1">
    <property type="nucleotide sequence ID" value="NZ_CM000951.1"/>
</dbReference>
<dbReference type="eggNOG" id="COG0143">
    <property type="taxonomic scope" value="Bacteria"/>
</dbReference>
<dbReference type="PANTHER" id="PTHR45765">
    <property type="entry name" value="METHIONINE--TRNA LIGASE"/>
    <property type="match status" value="1"/>
</dbReference>
<dbReference type="PANTHER" id="PTHR45765:SF1">
    <property type="entry name" value="METHIONINE--TRNA LIGASE, CYTOPLASMIC"/>
    <property type="match status" value="1"/>
</dbReference>
<evidence type="ECO:0000256" key="1">
    <source>
        <dbReference type="ARBA" id="ARBA00003314"/>
    </source>
</evidence>
<evidence type="ECO:0000256" key="10">
    <source>
        <dbReference type="ARBA" id="ARBA00047364"/>
    </source>
</evidence>
<keyword evidence="5 11" id="KW-0436">Ligase</keyword>
<evidence type="ECO:0000256" key="4">
    <source>
        <dbReference type="ARBA" id="ARBA00022490"/>
    </source>
</evidence>
<dbReference type="InterPro" id="IPR014729">
    <property type="entry name" value="Rossmann-like_a/b/a_fold"/>
</dbReference>
<comment type="subunit">
    <text evidence="11">Monomer.</text>
</comment>
<dbReference type="GO" id="GO:0017101">
    <property type="term" value="C:aminoacyl-tRNA synthetase multienzyme complex"/>
    <property type="evidence" value="ECO:0007669"/>
    <property type="project" value="TreeGrafter"/>
</dbReference>
<accession>B5HTP6</accession>
<dbReference type="GO" id="GO:0004825">
    <property type="term" value="F:methionine-tRNA ligase activity"/>
    <property type="evidence" value="ECO:0007669"/>
    <property type="project" value="UniProtKB-UniRule"/>
</dbReference>
<feature type="binding site" evidence="11">
    <location>
        <position position="146"/>
    </location>
    <ligand>
        <name>Zn(2+)</name>
        <dbReference type="ChEBI" id="CHEBI:29105"/>
    </ligand>
</feature>
<evidence type="ECO:0000256" key="9">
    <source>
        <dbReference type="ARBA" id="ARBA00023146"/>
    </source>
</evidence>
<evidence type="ECO:0000256" key="5">
    <source>
        <dbReference type="ARBA" id="ARBA00022598"/>
    </source>
</evidence>
<keyword evidence="6 11" id="KW-0547">Nucleotide-binding</keyword>
<dbReference type="AlphaFoldDB" id="B5HTP6"/>
<dbReference type="FunFam" id="2.20.28.20:FF:000001">
    <property type="entry name" value="Methionine--tRNA ligase"/>
    <property type="match status" value="1"/>
</dbReference>